<reference evidence="1" key="2">
    <citation type="journal article" date="2015" name="Fish Shellfish Immunol.">
        <title>Early steps in the European eel (Anguilla anguilla)-Vibrio vulnificus interaction in the gills: Role of the RtxA13 toxin.</title>
        <authorList>
            <person name="Callol A."/>
            <person name="Pajuelo D."/>
            <person name="Ebbesson L."/>
            <person name="Teles M."/>
            <person name="MacKenzie S."/>
            <person name="Amaro C."/>
        </authorList>
    </citation>
    <scope>NUCLEOTIDE SEQUENCE</scope>
</reference>
<sequence length="89" mass="9952">MSMADVARERLWKMGMADVARERLWKMGMADVAICVTKPRDLPLIVFLCKAFGPFQWRPGRPGASPAARVTASEGPFPLNRALTWAMDM</sequence>
<dbReference type="EMBL" id="GBXM01063950">
    <property type="protein sequence ID" value="JAH44627.1"/>
    <property type="molecule type" value="Transcribed_RNA"/>
</dbReference>
<name>A0A0E9STP4_ANGAN</name>
<proteinExistence type="predicted"/>
<accession>A0A0E9STP4</accession>
<reference evidence="1" key="1">
    <citation type="submission" date="2014-11" db="EMBL/GenBank/DDBJ databases">
        <authorList>
            <person name="Amaro Gonzalez C."/>
        </authorList>
    </citation>
    <scope>NUCLEOTIDE SEQUENCE</scope>
</reference>
<evidence type="ECO:0000313" key="1">
    <source>
        <dbReference type="EMBL" id="JAH44627.1"/>
    </source>
</evidence>
<organism evidence="1">
    <name type="scientific">Anguilla anguilla</name>
    <name type="common">European freshwater eel</name>
    <name type="synonym">Muraena anguilla</name>
    <dbReference type="NCBI Taxonomy" id="7936"/>
    <lineage>
        <taxon>Eukaryota</taxon>
        <taxon>Metazoa</taxon>
        <taxon>Chordata</taxon>
        <taxon>Craniata</taxon>
        <taxon>Vertebrata</taxon>
        <taxon>Euteleostomi</taxon>
        <taxon>Actinopterygii</taxon>
        <taxon>Neopterygii</taxon>
        <taxon>Teleostei</taxon>
        <taxon>Anguilliformes</taxon>
        <taxon>Anguillidae</taxon>
        <taxon>Anguilla</taxon>
    </lineage>
</organism>
<dbReference type="AlphaFoldDB" id="A0A0E9STP4"/>
<protein>
    <submittedName>
        <fullName evidence="1">Uncharacterized protein</fullName>
    </submittedName>
</protein>